<dbReference type="Proteomes" id="UP000276776">
    <property type="component" value="Unassembled WGS sequence"/>
</dbReference>
<dbReference type="GO" id="GO:0005548">
    <property type="term" value="F:phospholipid transporter activity"/>
    <property type="evidence" value="ECO:0007669"/>
    <property type="project" value="InterPro"/>
</dbReference>
<dbReference type="EMBL" id="UYYF01000765">
    <property type="protein sequence ID" value="VDM99076.1"/>
    <property type="molecule type" value="Genomic_DNA"/>
</dbReference>
<dbReference type="PRINTS" id="PR00391">
    <property type="entry name" value="PITRANSFER"/>
</dbReference>
<dbReference type="InterPro" id="IPR023393">
    <property type="entry name" value="START-like_dom_sf"/>
</dbReference>
<sequence>MYNNYRIIKEYRIPLPVTVTEYRRGQLYAVAQAAKNETGGGEGVEVLKQEKFNGYEVNEGEKMCGVYTHKIYRIKSKVPASARKILPDGAFVLHEKCWNAYPYCKTIITNPDFMGEKFYIKLESMHKSDRGDDENDISDSTNVRTFKSKKTGRGPLKKDWIETAQPIMCCYKLRELFCWIDGWYDLSMEDIEKIEEATKEILQKQIAEEGKRGVSDDENKTITRLVDKMHLEFKIYDSNFYATKNFFIKRLIIILSYSNLISNFHKINITL</sequence>
<accession>A0A3P7KIW4</accession>
<reference evidence="2 3" key="1">
    <citation type="submission" date="2018-11" db="EMBL/GenBank/DDBJ databases">
        <authorList>
            <consortium name="Pathogen Informatics"/>
        </authorList>
    </citation>
    <scope>NUCLEOTIDE SEQUENCE [LARGE SCALE GENOMIC DNA]</scope>
</reference>
<evidence type="ECO:0000313" key="2">
    <source>
        <dbReference type="EMBL" id="VDM99076.1"/>
    </source>
</evidence>
<dbReference type="Pfam" id="PF02121">
    <property type="entry name" value="IP_trans"/>
    <property type="match status" value="2"/>
</dbReference>
<gene>
    <name evidence="2" type="ORF">TCLT_LOCUS2885</name>
</gene>
<dbReference type="PANTHER" id="PTHR10658">
    <property type="entry name" value="PHOSPHATIDYLINOSITOL TRANSFER PROTEIN"/>
    <property type="match status" value="1"/>
</dbReference>
<feature type="domain" description="Phosphatidylinositol transfer protein N-terminal" evidence="1">
    <location>
        <begin position="174"/>
        <end position="200"/>
    </location>
</feature>
<evidence type="ECO:0000259" key="1">
    <source>
        <dbReference type="Pfam" id="PF02121"/>
    </source>
</evidence>
<evidence type="ECO:0000313" key="3">
    <source>
        <dbReference type="Proteomes" id="UP000276776"/>
    </source>
</evidence>
<feature type="domain" description="Phosphatidylinositol transfer protein N-terminal" evidence="1">
    <location>
        <begin position="7"/>
        <end position="135"/>
    </location>
</feature>
<proteinExistence type="predicted"/>
<protein>
    <recommendedName>
        <fullName evidence="1">Phosphatidylinositol transfer protein N-terminal domain-containing protein</fullName>
    </recommendedName>
</protein>
<dbReference type="OrthoDB" id="18453at2759"/>
<dbReference type="InterPro" id="IPR001666">
    <property type="entry name" value="PI_transfer"/>
</dbReference>
<name>A0A3P7KIW4_THECL</name>
<organism evidence="2 3">
    <name type="scientific">Thelazia callipaeda</name>
    <name type="common">Oriental eyeworm</name>
    <name type="synonym">Parasitic nematode</name>
    <dbReference type="NCBI Taxonomy" id="103827"/>
    <lineage>
        <taxon>Eukaryota</taxon>
        <taxon>Metazoa</taxon>
        <taxon>Ecdysozoa</taxon>
        <taxon>Nematoda</taxon>
        <taxon>Chromadorea</taxon>
        <taxon>Rhabditida</taxon>
        <taxon>Spirurina</taxon>
        <taxon>Spiruromorpha</taxon>
        <taxon>Thelazioidea</taxon>
        <taxon>Thelaziidae</taxon>
        <taxon>Thelazia</taxon>
    </lineage>
</organism>
<dbReference type="SUPFAM" id="SSF55961">
    <property type="entry name" value="Bet v1-like"/>
    <property type="match status" value="1"/>
</dbReference>
<dbReference type="Gene3D" id="3.30.530.20">
    <property type="match status" value="3"/>
</dbReference>
<dbReference type="InterPro" id="IPR055261">
    <property type="entry name" value="PI_transfer_N"/>
</dbReference>
<keyword evidence="3" id="KW-1185">Reference proteome</keyword>
<dbReference type="STRING" id="103827.A0A3P7KIW4"/>
<dbReference type="PANTHER" id="PTHR10658:SF35">
    <property type="entry name" value="PHOSPHATIDYLINOSITOL TRANSFER PROTEIN"/>
    <property type="match status" value="1"/>
</dbReference>
<dbReference type="AlphaFoldDB" id="A0A3P7KIW4"/>